<keyword evidence="5 14" id="KW-0479">Metal-binding</keyword>
<evidence type="ECO:0000256" key="11">
    <source>
        <dbReference type="ARBA" id="ARBA00023163"/>
    </source>
</evidence>
<sequence>MMGTALSLRVTSPTTASGDPVATSDLPLLLPPLSPLLPPSPQSQYTNLGLLNSMDQSIQNGGSTSTSPYNNDHAQNNVAAPSPYSQPSSTFDALSPSPAIPSNTDYAGPHTFDVSFQQSSTAKSATWTYSTELKKLYCQIAKTCPIQIKVLTNPPQGAVIRAMPVYKKAEHVTEVVKRCPNHELSREFNDGQIAPPSHLIRVEGNSHAQYMEDSITGRQSVLVPYEPPQVGTEFTTILYNFMCNSSCVGGMNRRPILIIVTLETRDGQVLGRRCFEARICACPGRDRKADEDSIRKQQVTDVTKSSDGTKRPFRQVSHGLQMSSMKKRRSTDEEVFCLPIKGREIYEILVKIKESLELMQFLPQHTIESYRQQQQNLLQKHFLLRLGCSGCLDYFSAQGLTNIYQIENYNMEDLSRLKIPPDYQHLIWKGIMEHRQNMDFSPPPHILRSATGASTVSLGSSEARGERVIDAVRFTLRQTISFPPRDEWSDFSFDLDSRRNKQQRIKEEGE</sequence>
<accession>A0A8C5ABD7</accession>
<evidence type="ECO:0000256" key="8">
    <source>
        <dbReference type="ARBA" id="ARBA00023015"/>
    </source>
</evidence>
<evidence type="ECO:0000313" key="22">
    <source>
        <dbReference type="Ensembl" id="ENSGMOP00000028905.1"/>
    </source>
</evidence>
<feature type="binding site" evidence="14">
    <location>
        <position position="243"/>
    </location>
    <ligand>
        <name>Zn(2+)</name>
        <dbReference type="ChEBI" id="CHEBI:29105"/>
    </ligand>
</feature>
<feature type="region of interest" description="Disordered" evidence="18">
    <location>
        <begin position="54"/>
        <end position="106"/>
    </location>
</feature>
<evidence type="ECO:0000256" key="13">
    <source>
        <dbReference type="ARBA" id="ARBA00045328"/>
    </source>
</evidence>
<keyword evidence="8 17" id="KW-0805">Transcription regulation</keyword>
<feature type="cross-link" description="Glycyl lysine isopeptide (Lys-Gly) (interchain with G-Cter in ubiquitin)" evidence="16">
    <location>
        <position position="296"/>
    </location>
</feature>
<dbReference type="GO" id="GO:0000978">
    <property type="term" value="F:RNA polymerase II cis-regulatory region sequence-specific DNA binding"/>
    <property type="evidence" value="ECO:0007669"/>
    <property type="project" value="TreeGrafter"/>
</dbReference>
<feature type="compositionally biased region" description="Polar residues" evidence="18">
    <location>
        <begin position="296"/>
        <end position="306"/>
    </location>
</feature>
<evidence type="ECO:0000256" key="14">
    <source>
        <dbReference type="PIRSR" id="PIRSR602117-1"/>
    </source>
</evidence>
<dbReference type="SUPFAM" id="SSF47769">
    <property type="entry name" value="SAM/Pointed domain"/>
    <property type="match status" value="1"/>
</dbReference>
<dbReference type="InterPro" id="IPR008967">
    <property type="entry name" value="p53-like_TF_DNA-bd_sf"/>
</dbReference>
<keyword evidence="17" id="KW-0131">Cell cycle</keyword>
<dbReference type="SUPFAM" id="SSF47719">
    <property type="entry name" value="p53 tetramerization domain"/>
    <property type="match status" value="1"/>
</dbReference>
<keyword evidence="17" id="KW-0963">Cytoplasm</keyword>
<dbReference type="Pfam" id="PF00870">
    <property type="entry name" value="P53"/>
    <property type="match status" value="1"/>
</dbReference>
<evidence type="ECO:0000259" key="21">
    <source>
        <dbReference type="Pfam" id="PF07710"/>
    </source>
</evidence>
<evidence type="ECO:0000256" key="15">
    <source>
        <dbReference type="PIRSR" id="PIRSR602117-2"/>
    </source>
</evidence>
<dbReference type="SUPFAM" id="SSF49417">
    <property type="entry name" value="p53-like transcription factors"/>
    <property type="match status" value="1"/>
</dbReference>
<evidence type="ECO:0000256" key="9">
    <source>
        <dbReference type="ARBA" id="ARBA00023125"/>
    </source>
</evidence>
<comment type="function">
    <text evidence="13 17">Multifunctional transcription factor that induces cell cycle arrest, DNA repair or apoptosis upon binding to its target DNA sequence. Acts as a tumor suppressor in many tumor types; induces growth arrest or apoptosis depending on the physiological circumstances and cell type. Negatively regulates cell division by controlling expression of a set of genes required for this process. One of the activated genes is an inhibitor of cyclin-dependent kinases. Apoptosis induction seems to be mediated either by stimulation of BAX and FAS antigen expression, or by repression of Bcl-2 expression.</text>
</comment>
<evidence type="ECO:0000256" key="3">
    <source>
        <dbReference type="ARBA" id="ARBA00022553"/>
    </source>
</evidence>
<dbReference type="InterPro" id="IPR002117">
    <property type="entry name" value="p53_tumour_suppressor"/>
</dbReference>
<evidence type="ECO:0000313" key="23">
    <source>
        <dbReference type="Proteomes" id="UP000694546"/>
    </source>
</evidence>
<reference evidence="22" key="1">
    <citation type="submission" date="2025-08" db="UniProtKB">
        <authorList>
            <consortium name="Ensembl"/>
        </authorList>
    </citation>
    <scope>IDENTIFICATION</scope>
</reference>
<comment type="subcellular location">
    <subcellularLocation>
        <location evidence="17">Cytoplasm</location>
    </subcellularLocation>
    <subcellularLocation>
        <location evidence="17">Nucleus</location>
    </subcellularLocation>
</comment>
<keyword evidence="3" id="KW-0597">Phosphoprotein</keyword>
<evidence type="ECO:0000256" key="1">
    <source>
        <dbReference type="ARBA" id="ARBA00006167"/>
    </source>
</evidence>
<evidence type="ECO:0000256" key="2">
    <source>
        <dbReference type="ARBA" id="ARBA00011393"/>
    </source>
</evidence>
<dbReference type="GO" id="GO:0005634">
    <property type="term" value="C:nucleus"/>
    <property type="evidence" value="ECO:0007669"/>
    <property type="project" value="UniProtKB-SubCell"/>
</dbReference>
<evidence type="ECO:0000256" key="18">
    <source>
        <dbReference type="SAM" id="MobiDB-lite"/>
    </source>
</evidence>
<keyword evidence="9 17" id="KW-0238">DNA-binding</keyword>
<dbReference type="InterPro" id="IPR057064">
    <property type="entry name" value="P53_central_site"/>
</dbReference>
<evidence type="ECO:0000256" key="16">
    <source>
        <dbReference type="PIRSR" id="PIRSR602117-3"/>
    </source>
</evidence>
<feature type="site" description="Interaction with DNA" evidence="15">
    <location>
        <position position="123"/>
    </location>
</feature>
<feature type="region of interest" description="Disordered" evidence="18">
    <location>
        <begin position="291"/>
        <end position="326"/>
    </location>
</feature>
<keyword evidence="6 14" id="KW-0862">Zinc</keyword>
<feature type="domain" description="p53 DNA-binding" evidence="19">
    <location>
        <begin position="103"/>
        <end position="292"/>
    </location>
</feature>
<comment type="subunit">
    <text evidence="2 17">Binds DNA as a homotetramer.</text>
</comment>
<dbReference type="CDD" id="cd08367">
    <property type="entry name" value="P53"/>
    <property type="match status" value="1"/>
</dbReference>
<dbReference type="PANTHER" id="PTHR11447">
    <property type="entry name" value="CELLULAR TUMOR ANTIGEN P53"/>
    <property type="match status" value="1"/>
</dbReference>
<evidence type="ECO:0000256" key="4">
    <source>
        <dbReference type="ARBA" id="ARBA00022703"/>
    </source>
</evidence>
<feature type="region of interest" description="Disordered" evidence="18">
    <location>
        <begin position="1"/>
        <end position="23"/>
    </location>
</feature>
<dbReference type="Proteomes" id="UP000694546">
    <property type="component" value="Chromosome 12"/>
</dbReference>
<dbReference type="PRINTS" id="PR00386">
    <property type="entry name" value="P53SUPPRESSR"/>
</dbReference>
<feature type="domain" description="p53 tetramerisation" evidence="21">
    <location>
        <begin position="326"/>
        <end position="366"/>
    </location>
</feature>
<gene>
    <name evidence="22" type="primary">TP63</name>
    <name evidence="22" type="synonym">tp63</name>
</gene>
<evidence type="ECO:0000256" key="7">
    <source>
        <dbReference type="ARBA" id="ARBA00022843"/>
    </source>
</evidence>
<reference evidence="22" key="2">
    <citation type="submission" date="2025-09" db="UniProtKB">
        <authorList>
            <consortium name="Ensembl"/>
        </authorList>
    </citation>
    <scope>IDENTIFICATION</scope>
</reference>
<dbReference type="GeneTree" id="ENSGT00950000183153"/>
<keyword evidence="4 17" id="KW-0053">Apoptosis</keyword>
<dbReference type="InterPro" id="IPR012346">
    <property type="entry name" value="p53/RUNT-type_TF_DNA-bd_sf"/>
</dbReference>
<feature type="binding site" evidence="14">
    <location>
        <position position="182"/>
    </location>
    <ligand>
        <name>Zn(2+)</name>
        <dbReference type="ChEBI" id="CHEBI:29105"/>
    </ligand>
</feature>
<dbReference type="Gene3D" id="1.10.150.50">
    <property type="entry name" value="Transcription Factor, Ets-1"/>
    <property type="match status" value="1"/>
</dbReference>
<dbReference type="Ensembl" id="ENSGMOT00000060875.1">
    <property type="protein sequence ID" value="ENSGMOP00000028905.1"/>
    <property type="gene ID" value="ENSGMOG00000000413.2"/>
</dbReference>
<evidence type="ECO:0000256" key="17">
    <source>
        <dbReference type="RuleBase" id="RU003304"/>
    </source>
</evidence>
<evidence type="ECO:0000259" key="19">
    <source>
        <dbReference type="Pfam" id="PF00870"/>
    </source>
</evidence>
<keyword evidence="10 17" id="KW-0010">Activator</keyword>
<keyword evidence="23" id="KW-1185">Reference proteome</keyword>
<dbReference type="GO" id="GO:0006915">
    <property type="term" value="P:apoptotic process"/>
    <property type="evidence" value="ECO:0007669"/>
    <property type="project" value="UniProtKB-KW"/>
</dbReference>
<dbReference type="PROSITE" id="PS00348">
    <property type="entry name" value="P53"/>
    <property type="match status" value="1"/>
</dbReference>
<keyword evidence="7" id="KW-0832">Ubl conjugation</keyword>
<proteinExistence type="inferred from homology"/>
<feature type="binding site" evidence="14">
    <location>
        <position position="247"/>
    </location>
    <ligand>
        <name>Zn(2+)</name>
        <dbReference type="ChEBI" id="CHEBI:29105"/>
    </ligand>
</feature>
<dbReference type="InterPro" id="IPR036674">
    <property type="entry name" value="p53_tetramer_sf"/>
</dbReference>
<keyword evidence="11 17" id="KW-0804">Transcription</keyword>
<dbReference type="InterPro" id="IPR010991">
    <property type="entry name" value="p53_tetrameristn"/>
</dbReference>
<dbReference type="InterPro" id="IPR013761">
    <property type="entry name" value="SAM/pointed_sf"/>
</dbReference>
<feature type="domain" description="SAM" evidence="20">
    <location>
        <begin position="381"/>
        <end position="434"/>
    </location>
</feature>
<organism evidence="22 23">
    <name type="scientific">Gadus morhua</name>
    <name type="common">Atlantic cod</name>
    <dbReference type="NCBI Taxonomy" id="8049"/>
    <lineage>
        <taxon>Eukaryota</taxon>
        <taxon>Metazoa</taxon>
        <taxon>Chordata</taxon>
        <taxon>Craniata</taxon>
        <taxon>Vertebrata</taxon>
        <taxon>Euteleostomi</taxon>
        <taxon>Actinopterygii</taxon>
        <taxon>Neopterygii</taxon>
        <taxon>Teleostei</taxon>
        <taxon>Neoteleostei</taxon>
        <taxon>Acanthomorphata</taxon>
        <taxon>Zeiogadaria</taxon>
        <taxon>Gadariae</taxon>
        <taxon>Gadiformes</taxon>
        <taxon>Gadoidei</taxon>
        <taxon>Gadidae</taxon>
        <taxon>Gadus</taxon>
    </lineage>
</organism>
<dbReference type="InterPro" id="IPR011615">
    <property type="entry name" value="p53_DNA-bd"/>
</dbReference>
<dbReference type="PANTHER" id="PTHR11447:SF8">
    <property type="entry name" value="TUMOR PROTEIN 63"/>
    <property type="match status" value="1"/>
</dbReference>
<dbReference type="Gene3D" id="2.60.40.720">
    <property type="match status" value="1"/>
</dbReference>
<keyword evidence="12 17" id="KW-0539">Nucleus</keyword>
<evidence type="ECO:0000256" key="12">
    <source>
        <dbReference type="ARBA" id="ARBA00023242"/>
    </source>
</evidence>
<dbReference type="GO" id="GO:0005737">
    <property type="term" value="C:cytoplasm"/>
    <property type="evidence" value="ECO:0007669"/>
    <property type="project" value="UniProtKB-SubCell"/>
</dbReference>
<comment type="similarity">
    <text evidence="1 17">Belongs to the p53 family.</text>
</comment>
<evidence type="ECO:0000259" key="20">
    <source>
        <dbReference type="Pfam" id="PF07647"/>
    </source>
</evidence>
<feature type="binding site" evidence="14">
    <location>
        <position position="179"/>
    </location>
    <ligand>
        <name>Zn(2+)</name>
        <dbReference type="ChEBI" id="CHEBI:29105"/>
    </ligand>
</feature>
<dbReference type="AlphaFoldDB" id="A0A8C5ABD7"/>
<evidence type="ECO:0000256" key="10">
    <source>
        <dbReference type="ARBA" id="ARBA00023159"/>
    </source>
</evidence>
<dbReference type="Pfam" id="PF07710">
    <property type="entry name" value="P53_tetramer"/>
    <property type="match status" value="1"/>
</dbReference>
<comment type="cofactor">
    <cofactor evidence="14 17">
        <name>Zn(2+)</name>
        <dbReference type="ChEBI" id="CHEBI:29105"/>
    </cofactor>
    <text evidence="14 17">Binds 1 zinc ion per subunit.</text>
</comment>
<evidence type="ECO:0000256" key="6">
    <source>
        <dbReference type="ARBA" id="ARBA00022833"/>
    </source>
</evidence>
<protein>
    <recommendedName>
        <fullName evidence="17">Cellular tumor antigen p53</fullName>
    </recommendedName>
</protein>
<dbReference type="GO" id="GO:0051262">
    <property type="term" value="P:protein tetramerization"/>
    <property type="evidence" value="ECO:0007669"/>
    <property type="project" value="InterPro"/>
</dbReference>
<name>A0A8C5ABD7_GADMO</name>
<dbReference type="InterPro" id="IPR001660">
    <property type="entry name" value="SAM"/>
</dbReference>
<feature type="compositionally biased region" description="Polar residues" evidence="18">
    <location>
        <begin position="54"/>
        <end position="92"/>
    </location>
</feature>
<dbReference type="Pfam" id="PF07647">
    <property type="entry name" value="SAM_2"/>
    <property type="match status" value="1"/>
</dbReference>
<dbReference type="GO" id="GO:0046872">
    <property type="term" value="F:metal ion binding"/>
    <property type="evidence" value="ECO:0007669"/>
    <property type="project" value="UniProtKB-KW"/>
</dbReference>
<evidence type="ECO:0000256" key="5">
    <source>
        <dbReference type="ARBA" id="ARBA00022723"/>
    </source>
</evidence>
<dbReference type="GO" id="GO:0000981">
    <property type="term" value="F:DNA-binding transcription factor activity, RNA polymerase II-specific"/>
    <property type="evidence" value="ECO:0007669"/>
    <property type="project" value="TreeGrafter"/>
</dbReference>
<dbReference type="Gene3D" id="4.10.170.10">
    <property type="entry name" value="p53-like tetramerisation domain"/>
    <property type="match status" value="1"/>
</dbReference>